<evidence type="ECO:0000313" key="1">
    <source>
        <dbReference type="EMBL" id="TKI70206.1"/>
    </source>
</evidence>
<reference evidence="1 2" key="1">
    <citation type="submission" date="2019-04" db="EMBL/GenBank/DDBJ databases">
        <title>Sulfurimonas crateris sp. nov. a facultative anaerobic sulfur-oxidizing chemolithautotrophic bacterium isolated from a terrestrial mud vulcano.</title>
        <authorList>
            <person name="Ratnikova N.M."/>
            <person name="Slobodkin A.I."/>
            <person name="Merkel A.Y."/>
            <person name="Novikov A."/>
            <person name="Bonch-Osmolovskaya E.A."/>
            <person name="Slobodkina G.B."/>
        </authorList>
    </citation>
    <scope>NUCLEOTIDE SEQUENCE [LARGE SCALE GENOMIC DNA]</scope>
    <source>
        <strain evidence="1 2">SN118</strain>
    </source>
</reference>
<sequence>MDWLNFFEPKIERKHSFGRGINANLSKDEEDLFNRSNEAFEAKEILNAYEFFFRSLENFSDSKSNENIIITKEDDKLLFELFQGTARVTGVITRENLYAEAILVKKASANVALKRLILERNYQLTYAYYFSDDEHIKLKLFLDNITMTPQKIFFPLREIALNADFDKEYTRSEFPEIALEDIAHLKSMDEEELKLKYDFIQRWIDEVNAKIATLPSNDNAAMQSFILLYLIFKIDYLIVPKYGIFQKSSKKIIEYFSDENLTVESKNEEIREYINELGEMDFEEFKTNFYDAKYTFNPSDRSTHEEIEIFINDSLAKIRWYKNNRYNQVIPTMYKYVALYLLYNYGLHPVTKALLHTLVEIQNPEFFSALGYTTLYDEQNATFSKKAIISKIEDIISPYQSRYKMLKPFGDKLNFTSLNEFSNSFYLQLKNLDFEEI</sequence>
<protein>
    <submittedName>
        <fullName evidence="1">Uncharacterized protein</fullName>
    </submittedName>
</protein>
<dbReference type="Proteomes" id="UP000309561">
    <property type="component" value="Unassembled WGS sequence"/>
</dbReference>
<name>A0A4U2Z749_9BACT</name>
<comment type="caution">
    <text evidence="1">The sequence shown here is derived from an EMBL/GenBank/DDBJ whole genome shotgun (WGS) entry which is preliminary data.</text>
</comment>
<organism evidence="1 2">
    <name type="scientific">Sulfurimonas crateris</name>
    <dbReference type="NCBI Taxonomy" id="2574727"/>
    <lineage>
        <taxon>Bacteria</taxon>
        <taxon>Pseudomonadati</taxon>
        <taxon>Campylobacterota</taxon>
        <taxon>Epsilonproteobacteria</taxon>
        <taxon>Campylobacterales</taxon>
        <taxon>Sulfurimonadaceae</taxon>
        <taxon>Sulfurimonas</taxon>
    </lineage>
</organism>
<gene>
    <name evidence="1" type="ORF">FCU45_02660</name>
</gene>
<dbReference type="SUPFAM" id="SSF69635">
    <property type="entry name" value="Type III secretory system chaperone-like"/>
    <property type="match status" value="1"/>
</dbReference>
<dbReference type="RefSeq" id="WP_137012027.1">
    <property type="nucleotide sequence ID" value="NZ_SZPX01000002.1"/>
</dbReference>
<proteinExistence type="predicted"/>
<dbReference type="AlphaFoldDB" id="A0A4U2Z749"/>
<accession>A0A4U2Z749</accession>
<evidence type="ECO:0000313" key="2">
    <source>
        <dbReference type="Proteomes" id="UP000309561"/>
    </source>
</evidence>
<keyword evidence="2" id="KW-1185">Reference proteome</keyword>
<dbReference type="EMBL" id="SZPX01000002">
    <property type="protein sequence ID" value="TKI70206.1"/>
    <property type="molecule type" value="Genomic_DNA"/>
</dbReference>
<dbReference type="OrthoDB" id="1489794at2"/>